<sequence length="193" mass="22067">MYESSVLQQLIKLVNNAKKLKIEYGVTGQEVKRDNNDIITFSSNTTMEVNYSEKKGSIVTVRGDFSGTYTTKEVFEDGSEKIIKKDSNTNSETSYIVGYSEEDYDKLFNPGGKLHPLQVEELIPVDSQMNNKNCQVCSPSEVITDSIQGHIKSTYAIYQKDENYYDITMIMSQLDKELEVPLMQYCNTKIYRI</sequence>
<evidence type="ECO:0000313" key="2">
    <source>
        <dbReference type="Proteomes" id="UP001348492"/>
    </source>
</evidence>
<dbReference type="RefSeq" id="WP_018589948.1">
    <property type="nucleotide sequence ID" value="NZ_CP117523.1"/>
</dbReference>
<reference evidence="1 2" key="1">
    <citation type="journal article" date="2023" name="PLoS ONE">
        <title>Genome-based metabolic and phylogenomic analysis of three Terrisporobacter species.</title>
        <authorList>
            <person name="Boer T."/>
            <person name="Bengelsdorf F.R."/>
            <person name="Bomeke M."/>
            <person name="Daniel R."/>
            <person name="Poehlein A."/>
        </authorList>
    </citation>
    <scope>NUCLEOTIDE SEQUENCE [LARGE SCALE GENOMIC DNA]</scope>
    <source>
        <strain evidence="1 2">DSM 1288</strain>
    </source>
</reference>
<gene>
    <name evidence="1" type="ORF">TEGL_31260</name>
</gene>
<dbReference type="EMBL" id="CP117523">
    <property type="protein sequence ID" value="WWD84682.1"/>
    <property type="molecule type" value="Genomic_DNA"/>
</dbReference>
<accession>A0ABZ2EYD7</accession>
<dbReference type="Proteomes" id="UP001348492">
    <property type="component" value="Chromosome"/>
</dbReference>
<proteinExistence type="predicted"/>
<evidence type="ECO:0000313" key="1">
    <source>
        <dbReference type="EMBL" id="WWD84682.1"/>
    </source>
</evidence>
<name>A0ABZ2EYD7_9FIRM</name>
<organism evidence="1 2">
    <name type="scientific">Terrisporobacter glycolicus ATCC 14880 = DSM 1288</name>
    <dbReference type="NCBI Taxonomy" id="1121315"/>
    <lineage>
        <taxon>Bacteria</taxon>
        <taxon>Bacillati</taxon>
        <taxon>Bacillota</taxon>
        <taxon>Clostridia</taxon>
        <taxon>Peptostreptococcales</taxon>
        <taxon>Peptostreptococcaceae</taxon>
        <taxon>Terrisporobacter</taxon>
    </lineage>
</organism>
<keyword evidence="2" id="KW-1185">Reference proteome</keyword>
<protein>
    <submittedName>
        <fullName evidence="1">Uncharacterized protein</fullName>
    </submittedName>
</protein>